<dbReference type="Gene3D" id="1.25.40.10">
    <property type="entry name" value="Tetratricopeptide repeat domain"/>
    <property type="match status" value="1"/>
</dbReference>
<keyword evidence="1" id="KW-0472">Membrane</keyword>
<keyword evidence="1" id="KW-1133">Transmembrane helix</keyword>
<proteinExistence type="predicted"/>
<dbReference type="EMBL" id="JAAXPI010000006">
    <property type="protein sequence ID" value="NKZ03445.1"/>
    <property type="molecule type" value="Genomic_DNA"/>
</dbReference>
<dbReference type="InterPro" id="IPR011990">
    <property type="entry name" value="TPR-like_helical_dom_sf"/>
</dbReference>
<keyword evidence="1" id="KW-0812">Transmembrane</keyword>
<evidence type="ECO:0000313" key="2">
    <source>
        <dbReference type="EMBL" id="NKZ03445.1"/>
    </source>
</evidence>
<dbReference type="AlphaFoldDB" id="A0A846YXV0"/>
<organism evidence="2 3">
    <name type="scientific">Actinomadura latina</name>
    <dbReference type="NCBI Taxonomy" id="163603"/>
    <lineage>
        <taxon>Bacteria</taxon>
        <taxon>Bacillati</taxon>
        <taxon>Actinomycetota</taxon>
        <taxon>Actinomycetes</taxon>
        <taxon>Streptosporangiales</taxon>
        <taxon>Thermomonosporaceae</taxon>
        <taxon>Actinomadura</taxon>
    </lineage>
</organism>
<evidence type="ECO:0000313" key="3">
    <source>
        <dbReference type="Proteomes" id="UP000579250"/>
    </source>
</evidence>
<protein>
    <submittedName>
        <fullName evidence="2">Tetratricopeptide repeat protein</fullName>
    </submittedName>
</protein>
<dbReference type="SUPFAM" id="SSF48452">
    <property type="entry name" value="TPR-like"/>
    <property type="match status" value="1"/>
</dbReference>
<dbReference type="PANTHER" id="PTHR46082:SF6">
    <property type="entry name" value="AAA+ ATPASE DOMAIN-CONTAINING PROTEIN-RELATED"/>
    <property type="match status" value="1"/>
</dbReference>
<dbReference type="Proteomes" id="UP000579250">
    <property type="component" value="Unassembled WGS sequence"/>
</dbReference>
<reference evidence="2 3" key="1">
    <citation type="submission" date="2020-04" db="EMBL/GenBank/DDBJ databases">
        <title>MicrobeNet Type strains.</title>
        <authorList>
            <person name="Nicholson A.C."/>
        </authorList>
    </citation>
    <scope>NUCLEOTIDE SEQUENCE [LARGE SCALE GENOMIC DNA]</scope>
    <source>
        <strain evidence="2 3">ATCC BAA-277</strain>
    </source>
</reference>
<dbReference type="InterPro" id="IPR053137">
    <property type="entry name" value="NLR-like"/>
</dbReference>
<comment type="caution">
    <text evidence="2">The sequence shown here is derived from an EMBL/GenBank/DDBJ whole genome shotgun (WGS) entry which is preliminary data.</text>
</comment>
<gene>
    <name evidence="2" type="ORF">HGB48_06755</name>
</gene>
<sequence>MQFCGLYASRSLAAGSNCHHQPYIVSPDSDYECFLCRNGGPLMSWVNIATIVIAFSATGVAAWQAAKTFLLRRKTGNVDVSITSGDMRFNMSGNMDSEEVRRIVELLLARDQSTAVAREEGILTAFKGAKGEDHPDTLASASKLASAYQDAGRIQEAINLYESTLDSMRRVLGEDHADTLASASKLASAYRDMESRDN</sequence>
<dbReference type="PANTHER" id="PTHR46082">
    <property type="entry name" value="ATP/GTP-BINDING PROTEIN-RELATED"/>
    <property type="match status" value="1"/>
</dbReference>
<dbReference type="Pfam" id="PF13424">
    <property type="entry name" value="TPR_12"/>
    <property type="match status" value="1"/>
</dbReference>
<keyword evidence="3" id="KW-1185">Reference proteome</keyword>
<feature type="transmembrane region" description="Helical" evidence="1">
    <location>
        <begin position="45"/>
        <end position="66"/>
    </location>
</feature>
<evidence type="ECO:0000256" key="1">
    <source>
        <dbReference type="SAM" id="Phobius"/>
    </source>
</evidence>
<accession>A0A846YXV0</accession>
<name>A0A846YXV0_9ACTN</name>